<organism evidence="3 4">
    <name type="scientific">Helicobacter didelphidarum</name>
    <dbReference type="NCBI Taxonomy" id="2040648"/>
    <lineage>
        <taxon>Bacteria</taxon>
        <taxon>Pseudomonadati</taxon>
        <taxon>Campylobacterota</taxon>
        <taxon>Epsilonproteobacteria</taxon>
        <taxon>Campylobacterales</taxon>
        <taxon>Helicobacteraceae</taxon>
        <taxon>Helicobacter</taxon>
    </lineage>
</organism>
<keyword evidence="1" id="KW-0175">Coiled coil</keyword>
<dbReference type="PANTHER" id="PTHR42714:SF2">
    <property type="entry name" value="TRNA MODIFICATION GTPASE GTPBP3, MITOCHONDRIAL"/>
    <property type="match status" value="1"/>
</dbReference>
<dbReference type="PANTHER" id="PTHR42714">
    <property type="entry name" value="TRNA MODIFICATION GTPASE GTPBP3"/>
    <property type="match status" value="1"/>
</dbReference>
<dbReference type="InterPro" id="IPR027417">
    <property type="entry name" value="P-loop_NTPase"/>
</dbReference>
<dbReference type="GO" id="GO:0005525">
    <property type="term" value="F:GTP binding"/>
    <property type="evidence" value="ECO:0007669"/>
    <property type="project" value="InterPro"/>
</dbReference>
<feature type="domain" description="G" evidence="2">
    <location>
        <begin position="54"/>
        <end position="159"/>
    </location>
</feature>
<accession>A0A3D8IQI0</accession>
<evidence type="ECO:0000259" key="2">
    <source>
        <dbReference type="Pfam" id="PF01926"/>
    </source>
</evidence>
<dbReference type="Pfam" id="PF01926">
    <property type="entry name" value="MMR_HSR1"/>
    <property type="match status" value="1"/>
</dbReference>
<dbReference type="Proteomes" id="UP000256379">
    <property type="component" value="Unassembled WGS sequence"/>
</dbReference>
<sequence length="481" mass="54732">MENTIQEVQIYKNLKSEMMGLKQDIINLEVSTKENIGEFCNKIDSKLESFTPSIMLYGCYNSGKSTIMNALFGKKVAEVGDKPQTSQIQQYTYHNYTIYDTPGINAPMEHEKVTSEHYKKCEVILFVISNASGVDEKITYDKIKQIVDDKKPVIMVLNKKQDASDEELKAQEDAIYANLEKYNIDKNKCSLKTINAQSAFKGRVEGKNSLFEKSGFQKLDDEIKRIIDESGKREVINVVNKMFEETINTLFHNIDNKISNPQLKIIEEEISKYEMAKRNCKQELLRTIQNILGSISTIDESQINQMLENCAKKIEYSINDRLQGEAKHLQKSFEQLKLQYKQIEMDTNDATNATDIIDSKIVAILGTTLATLPIPIPVLKPIGAVLMTIAPLIDKIKDVFGNKAEREKERTRAMQDKFREAKNSLQKEAESSILQGVDSLFNPLISGLNNTLDNHKVDEDTLRNLKEKLSKILTKLPVLDK</sequence>
<evidence type="ECO:0000313" key="4">
    <source>
        <dbReference type="Proteomes" id="UP000256379"/>
    </source>
</evidence>
<dbReference type="OrthoDB" id="1100581at2"/>
<reference evidence="3 4" key="1">
    <citation type="submission" date="2018-04" db="EMBL/GenBank/DDBJ databases">
        <title>Novel Campyloabacter and Helicobacter Species and Strains.</title>
        <authorList>
            <person name="Mannion A.J."/>
            <person name="Shen Z."/>
            <person name="Fox J.G."/>
        </authorList>
    </citation>
    <scope>NUCLEOTIDE SEQUENCE [LARGE SCALE GENOMIC DNA]</scope>
    <source>
        <strain evidence="3 4">MIT 17-337</strain>
    </source>
</reference>
<gene>
    <name evidence="3" type="ORF">CQA53_00005</name>
</gene>
<dbReference type="EMBL" id="NXLQ01000001">
    <property type="protein sequence ID" value="RDU67452.1"/>
    <property type="molecule type" value="Genomic_DNA"/>
</dbReference>
<evidence type="ECO:0000313" key="3">
    <source>
        <dbReference type="EMBL" id="RDU67452.1"/>
    </source>
</evidence>
<name>A0A3D8IQI0_9HELI</name>
<dbReference type="AlphaFoldDB" id="A0A3D8IQI0"/>
<dbReference type="RefSeq" id="WP_115541980.1">
    <property type="nucleotide sequence ID" value="NZ_NXLQ01000001.1"/>
</dbReference>
<proteinExistence type="predicted"/>
<dbReference type="SUPFAM" id="SSF52540">
    <property type="entry name" value="P-loop containing nucleoside triphosphate hydrolases"/>
    <property type="match status" value="1"/>
</dbReference>
<protein>
    <recommendedName>
        <fullName evidence="2">G domain-containing protein</fullName>
    </recommendedName>
</protein>
<dbReference type="GO" id="GO:0002098">
    <property type="term" value="P:tRNA wobble uridine modification"/>
    <property type="evidence" value="ECO:0007669"/>
    <property type="project" value="TreeGrafter"/>
</dbReference>
<comment type="caution">
    <text evidence="3">The sequence shown here is derived from an EMBL/GenBank/DDBJ whole genome shotgun (WGS) entry which is preliminary data.</text>
</comment>
<dbReference type="GO" id="GO:0005737">
    <property type="term" value="C:cytoplasm"/>
    <property type="evidence" value="ECO:0007669"/>
    <property type="project" value="TreeGrafter"/>
</dbReference>
<dbReference type="InterPro" id="IPR006073">
    <property type="entry name" value="GTP-bd"/>
</dbReference>
<feature type="coiled-coil region" evidence="1">
    <location>
        <begin position="319"/>
        <end position="346"/>
    </location>
</feature>
<dbReference type="Gene3D" id="3.40.50.300">
    <property type="entry name" value="P-loop containing nucleotide triphosphate hydrolases"/>
    <property type="match status" value="1"/>
</dbReference>
<keyword evidence="4" id="KW-1185">Reference proteome</keyword>
<evidence type="ECO:0000256" key="1">
    <source>
        <dbReference type="SAM" id="Coils"/>
    </source>
</evidence>
<dbReference type="GO" id="GO:0030488">
    <property type="term" value="P:tRNA methylation"/>
    <property type="evidence" value="ECO:0007669"/>
    <property type="project" value="TreeGrafter"/>
</dbReference>